<organism evidence="2 3">
    <name type="scientific">Hymenobacter metallicola</name>
    <dbReference type="NCBI Taxonomy" id="2563114"/>
    <lineage>
        <taxon>Bacteria</taxon>
        <taxon>Pseudomonadati</taxon>
        <taxon>Bacteroidota</taxon>
        <taxon>Cytophagia</taxon>
        <taxon>Cytophagales</taxon>
        <taxon>Hymenobacteraceae</taxon>
        <taxon>Hymenobacter</taxon>
    </lineage>
</organism>
<keyword evidence="1" id="KW-0472">Membrane</keyword>
<keyword evidence="3" id="KW-1185">Reference proteome</keyword>
<feature type="transmembrane region" description="Helical" evidence="1">
    <location>
        <begin position="139"/>
        <end position="157"/>
    </location>
</feature>
<reference evidence="2 3" key="1">
    <citation type="submission" date="2019-04" db="EMBL/GenBank/DDBJ databases">
        <authorList>
            <person name="Feng G."/>
            <person name="Zhang J."/>
            <person name="Zhu H."/>
        </authorList>
    </citation>
    <scope>NUCLEOTIDE SEQUENCE [LARGE SCALE GENOMIC DNA]</scope>
    <source>
        <strain evidence="2 3">9PBR-1</strain>
    </source>
</reference>
<feature type="transmembrane region" description="Helical" evidence="1">
    <location>
        <begin position="108"/>
        <end position="127"/>
    </location>
</feature>
<gene>
    <name evidence="2" type="ORF">E5K02_16200</name>
</gene>
<name>A0A4Z0Q8A8_9BACT</name>
<proteinExistence type="predicted"/>
<sequence>MRKAGGKADTSSKQIVESGPQIADLNAQAPLIRSLRREALLLQRSTLGKITVFPWPPLFACVSGNSGNCQCPENQYFRTPKPAFIMAAATPTPQNNNESDRLRAFAKYSGLGFQMLAIIGVCAWGGVKLDEYFQNDKPWYTIGLMVFGLIAATYQVIRSLSRNE</sequence>
<keyword evidence="1" id="KW-1133">Transmembrane helix</keyword>
<keyword evidence="1" id="KW-0812">Transmembrane</keyword>
<dbReference type="InterPro" id="IPR032820">
    <property type="entry name" value="ATPase_put"/>
</dbReference>
<evidence type="ECO:0000313" key="3">
    <source>
        <dbReference type="Proteomes" id="UP000298471"/>
    </source>
</evidence>
<evidence type="ECO:0000313" key="2">
    <source>
        <dbReference type="EMBL" id="TGE26338.1"/>
    </source>
</evidence>
<dbReference type="AlphaFoldDB" id="A0A4Z0Q8A8"/>
<comment type="caution">
    <text evidence="2">The sequence shown here is derived from an EMBL/GenBank/DDBJ whole genome shotgun (WGS) entry which is preliminary data.</text>
</comment>
<protein>
    <submittedName>
        <fullName evidence="2">AtpZ/AtpI family protein</fullName>
    </submittedName>
</protein>
<dbReference type="EMBL" id="SRMB01000003">
    <property type="protein sequence ID" value="TGE26338.1"/>
    <property type="molecule type" value="Genomic_DNA"/>
</dbReference>
<dbReference type="Proteomes" id="UP000298471">
    <property type="component" value="Unassembled WGS sequence"/>
</dbReference>
<dbReference type="OrthoDB" id="9798708at2"/>
<accession>A0A4Z0Q8A8</accession>
<dbReference type="Pfam" id="PF09527">
    <property type="entry name" value="ATPase_gene1"/>
    <property type="match status" value="1"/>
</dbReference>
<evidence type="ECO:0000256" key="1">
    <source>
        <dbReference type="SAM" id="Phobius"/>
    </source>
</evidence>